<evidence type="ECO:0000256" key="1">
    <source>
        <dbReference type="SAM" id="MobiDB-lite"/>
    </source>
</evidence>
<evidence type="ECO:0000256" key="2">
    <source>
        <dbReference type="SAM" id="SignalP"/>
    </source>
</evidence>
<protein>
    <submittedName>
        <fullName evidence="3">Uncharacterized protein</fullName>
    </submittedName>
</protein>
<proteinExistence type="predicted"/>
<name>A0A2A9NV97_9AGAR</name>
<keyword evidence="4" id="KW-1185">Reference proteome</keyword>
<evidence type="ECO:0000313" key="4">
    <source>
        <dbReference type="Proteomes" id="UP000242287"/>
    </source>
</evidence>
<reference evidence="3 4" key="1">
    <citation type="submission" date="2014-02" db="EMBL/GenBank/DDBJ databases">
        <title>Transposable element dynamics among asymbiotic and ectomycorrhizal Amanita fungi.</title>
        <authorList>
            <consortium name="DOE Joint Genome Institute"/>
            <person name="Hess J."/>
            <person name="Skrede I."/>
            <person name="Wolfe B."/>
            <person name="LaButti K."/>
            <person name="Ohm R.A."/>
            <person name="Grigoriev I.V."/>
            <person name="Pringle A."/>
        </authorList>
    </citation>
    <scope>NUCLEOTIDE SEQUENCE [LARGE SCALE GENOMIC DNA]</scope>
    <source>
        <strain evidence="3 4">SKay4041</strain>
    </source>
</reference>
<accession>A0A2A9NV97</accession>
<feature type="compositionally biased region" description="Basic and acidic residues" evidence="1">
    <location>
        <begin position="134"/>
        <end position="151"/>
    </location>
</feature>
<evidence type="ECO:0000313" key="3">
    <source>
        <dbReference type="EMBL" id="PFH51582.1"/>
    </source>
</evidence>
<gene>
    <name evidence="3" type="ORF">AMATHDRAFT_46935</name>
</gene>
<feature type="chain" id="PRO_5012066538" evidence="2">
    <location>
        <begin position="20"/>
        <end position="151"/>
    </location>
</feature>
<dbReference type="STRING" id="703135.A0A2A9NV97"/>
<sequence>MRSIPFALAILSFLSLATAAPILNDDLALRSDFEAREPGVVAVPILEREPEELPTRNWQRAATPPDWRRTAEAEAYAPDWRRDAEPEAGAPVQSWKREPEPGAPTRPWKREPEAGAPVQDWRREPEAGAPTRSWRRDAPQPPSWRRDAPPS</sequence>
<dbReference type="AlphaFoldDB" id="A0A2A9NV97"/>
<dbReference type="OrthoDB" id="2304840at2759"/>
<feature type="region of interest" description="Disordered" evidence="1">
    <location>
        <begin position="46"/>
        <end position="151"/>
    </location>
</feature>
<dbReference type="EMBL" id="KZ301986">
    <property type="protein sequence ID" value="PFH51582.1"/>
    <property type="molecule type" value="Genomic_DNA"/>
</dbReference>
<keyword evidence="2" id="KW-0732">Signal</keyword>
<organism evidence="3 4">
    <name type="scientific">Amanita thiersii Skay4041</name>
    <dbReference type="NCBI Taxonomy" id="703135"/>
    <lineage>
        <taxon>Eukaryota</taxon>
        <taxon>Fungi</taxon>
        <taxon>Dikarya</taxon>
        <taxon>Basidiomycota</taxon>
        <taxon>Agaricomycotina</taxon>
        <taxon>Agaricomycetes</taxon>
        <taxon>Agaricomycetidae</taxon>
        <taxon>Agaricales</taxon>
        <taxon>Pluteineae</taxon>
        <taxon>Amanitaceae</taxon>
        <taxon>Amanita</taxon>
    </lineage>
</organism>
<feature type="signal peptide" evidence="2">
    <location>
        <begin position="1"/>
        <end position="19"/>
    </location>
</feature>
<dbReference type="Proteomes" id="UP000242287">
    <property type="component" value="Unassembled WGS sequence"/>
</dbReference>